<dbReference type="EMBL" id="CP109546">
    <property type="protein sequence ID" value="WTZ10804.1"/>
    <property type="molecule type" value="Genomic_DNA"/>
</dbReference>
<gene>
    <name evidence="1" type="ORF">OG699_24190</name>
</gene>
<evidence type="ECO:0000313" key="1">
    <source>
        <dbReference type="EMBL" id="WTZ10804.1"/>
    </source>
</evidence>
<accession>A0AAU3I0K9</accession>
<organism evidence="1">
    <name type="scientific">Streptomyces sp. NBC_01393</name>
    <dbReference type="NCBI Taxonomy" id="2903851"/>
    <lineage>
        <taxon>Bacteria</taxon>
        <taxon>Bacillati</taxon>
        <taxon>Actinomycetota</taxon>
        <taxon>Actinomycetes</taxon>
        <taxon>Kitasatosporales</taxon>
        <taxon>Streptomycetaceae</taxon>
        <taxon>Streptomyces</taxon>
    </lineage>
</organism>
<sequence>MSIEWELRGLLASLAREEGIFGRVSPEAQGSVEEQIRTLIVEAERDWEQYAAPGATGPDSLAEVAEALIEVDSKYATDLMAYLAADDLVFPGSPRRDRTDARRAAVRVVELLGYGSVWHTNISDLSEQVRAWSSVTRHTFDGVVAGTGHGFTVVLLQVGED</sequence>
<name>A0AAU3I0K9_9ACTN</name>
<protein>
    <submittedName>
        <fullName evidence="1">Uncharacterized protein</fullName>
    </submittedName>
</protein>
<reference evidence="1" key="1">
    <citation type="submission" date="2022-10" db="EMBL/GenBank/DDBJ databases">
        <title>The complete genomes of actinobacterial strains from the NBC collection.</title>
        <authorList>
            <person name="Joergensen T.S."/>
            <person name="Alvarez Arevalo M."/>
            <person name="Sterndorff E.B."/>
            <person name="Faurdal D."/>
            <person name="Vuksanovic O."/>
            <person name="Mourched A.-S."/>
            <person name="Charusanti P."/>
            <person name="Shaw S."/>
            <person name="Blin K."/>
            <person name="Weber T."/>
        </authorList>
    </citation>
    <scope>NUCLEOTIDE SEQUENCE</scope>
    <source>
        <strain evidence="1">NBC_01393</strain>
    </source>
</reference>
<proteinExistence type="predicted"/>
<dbReference type="AlphaFoldDB" id="A0AAU3I0K9"/>